<dbReference type="Proteomes" id="UP001153719">
    <property type="component" value="Chromosome"/>
</dbReference>
<evidence type="ECO:0000313" key="2">
    <source>
        <dbReference type="Proteomes" id="UP001153719"/>
    </source>
</evidence>
<organism evidence="1 2">
    <name type="scientific">Planktothrix pseudagardhii</name>
    <dbReference type="NCBI Taxonomy" id="132604"/>
    <lineage>
        <taxon>Bacteria</taxon>
        <taxon>Bacillati</taxon>
        <taxon>Cyanobacteriota</taxon>
        <taxon>Cyanophyceae</taxon>
        <taxon>Oscillatoriophycideae</taxon>
        <taxon>Oscillatoriales</taxon>
        <taxon>Microcoleaceae</taxon>
        <taxon>Planktothrix</taxon>
    </lineage>
</organism>
<dbReference type="RefSeq" id="WP_254173820.1">
    <property type="nucleotide sequence ID" value="NZ_LR882967.1"/>
</dbReference>
<protein>
    <recommendedName>
        <fullName evidence="3">Methyltransferase domain-containing protein</fullName>
    </recommendedName>
</protein>
<name>A0A9W4G5B9_9CYAN</name>
<reference evidence="1" key="1">
    <citation type="submission" date="2020-09" db="EMBL/GenBank/DDBJ databases">
        <authorList>
            <person name="Blom J."/>
        </authorList>
    </citation>
    <scope>NUCLEOTIDE SEQUENCE</scope>
    <source>
        <strain evidence="1">No.713</strain>
    </source>
</reference>
<dbReference type="EMBL" id="LR882967">
    <property type="protein sequence ID" value="CAD5948861.1"/>
    <property type="molecule type" value="Genomic_DNA"/>
</dbReference>
<keyword evidence="2" id="KW-1185">Reference proteome</keyword>
<dbReference type="AlphaFoldDB" id="A0A9W4G5B9"/>
<dbReference type="InterPro" id="IPR029063">
    <property type="entry name" value="SAM-dependent_MTases_sf"/>
</dbReference>
<dbReference type="CDD" id="cd02440">
    <property type="entry name" value="AdoMet_MTases"/>
    <property type="match status" value="1"/>
</dbReference>
<proteinExistence type="predicted"/>
<dbReference type="KEGG" id="ppsu:NO713_02423"/>
<evidence type="ECO:0000313" key="1">
    <source>
        <dbReference type="EMBL" id="CAD5948861.1"/>
    </source>
</evidence>
<dbReference type="SUPFAM" id="SSF53335">
    <property type="entry name" value="S-adenosyl-L-methionine-dependent methyltransferases"/>
    <property type="match status" value="1"/>
</dbReference>
<evidence type="ECO:0008006" key="3">
    <source>
        <dbReference type="Google" id="ProtNLM"/>
    </source>
</evidence>
<dbReference type="Gene3D" id="3.40.50.150">
    <property type="entry name" value="Vaccinia Virus protein VP39"/>
    <property type="match status" value="1"/>
</dbReference>
<accession>A0A9W4G5B9</accession>
<gene>
    <name evidence="1" type="ORF">NO713_02423</name>
</gene>
<sequence>MNILDQYIKSAPSAQNCLDIFRGEWASRFPGKFSSLQAGQTPLFEDTRITWAVEQFGKIQDQNVLELGPLEGGHTYMLEQFGAASITSVEANTRAYLKCLITKEILSLKKANFICGDCIEYLKKNQRLFDICLASGILYHMINPVELIGLIAKASYKVFIWTHYYDKNIINSQPNLSVKFTDQFTHEYQGFSHSLYRQEYTRALDYAGFCGGSLPHSHWMQREDILSSLRYFGFKDIRINFEELNHPNGPCMAIVAIR</sequence>